<sequence>MPESAPGTDPVTDLLDLLDLETLDTDLFRGRRVETPRSRVYGGQVAAQALAAACRAASEGFSVHSMHSYFLQPGDTTTPIVYDVERIRDGRSFETRRVSARQHGRPIYFLTANFQRSEDGYEHQDAMPEVEPPEEGLDLVEVMTRAGNADADALGGEWAALDVRWLGNSRHGLEPDAERPSRAQMWARVKPGVLADDPMQHLTAFTFASDVSLLGATLAAHRVKAHETQMASLDHSIWFHRPFRADEWWLYDQWSPSAQGARGLALGRVFTADGTLVATVAQEGLIRPSRG</sequence>
<dbReference type="CDD" id="cd03445">
    <property type="entry name" value="Thioesterase_II_repeat2"/>
    <property type="match status" value="1"/>
</dbReference>
<name>A0A930Y591_9ACTN</name>
<dbReference type="GO" id="GO:0009062">
    <property type="term" value="P:fatty acid catabolic process"/>
    <property type="evidence" value="ECO:0007669"/>
    <property type="project" value="TreeGrafter"/>
</dbReference>
<comment type="catalytic activity">
    <reaction evidence="5">
        <text>a fatty acyl-CoA + H2O = a fatty acid + CoA + H(+)</text>
        <dbReference type="Rhea" id="RHEA:16781"/>
        <dbReference type="ChEBI" id="CHEBI:15377"/>
        <dbReference type="ChEBI" id="CHEBI:15378"/>
        <dbReference type="ChEBI" id="CHEBI:28868"/>
        <dbReference type="ChEBI" id="CHEBI:57287"/>
        <dbReference type="ChEBI" id="CHEBI:77636"/>
        <dbReference type="EC" id="3.1.2.20"/>
    </reaction>
    <physiologicalReaction direction="left-to-right" evidence="5">
        <dbReference type="Rhea" id="RHEA:16782"/>
    </physiologicalReaction>
</comment>
<keyword evidence="11" id="KW-1185">Reference proteome</keyword>
<evidence type="ECO:0000256" key="6">
    <source>
        <dbReference type="ARBA" id="ARBA00071120"/>
    </source>
</evidence>
<reference evidence="10" key="1">
    <citation type="submission" date="2020-11" db="EMBL/GenBank/DDBJ databases">
        <title>Nocardioides sp. CBS4Y-1, whole genome shotgun sequence.</title>
        <authorList>
            <person name="Tuo L."/>
        </authorList>
    </citation>
    <scope>NUCLEOTIDE SEQUENCE</scope>
    <source>
        <strain evidence="10">CBS4Y-1</strain>
    </source>
</reference>
<evidence type="ECO:0000313" key="11">
    <source>
        <dbReference type="Proteomes" id="UP000656804"/>
    </source>
</evidence>
<dbReference type="Pfam" id="PF02551">
    <property type="entry name" value="Acyl_CoA_thio"/>
    <property type="match status" value="1"/>
</dbReference>
<proteinExistence type="inferred from homology"/>
<evidence type="ECO:0000256" key="7">
    <source>
        <dbReference type="ARBA" id="ARBA00079653"/>
    </source>
</evidence>
<evidence type="ECO:0000259" key="8">
    <source>
        <dbReference type="Pfam" id="PF02551"/>
    </source>
</evidence>
<keyword evidence="3" id="KW-0378">Hydrolase</keyword>
<accession>A0A930Y591</accession>
<dbReference type="Pfam" id="PF13622">
    <property type="entry name" value="4HBT_3"/>
    <property type="match status" value="1"/>
</dbReference>
<dbReference type="GO" id="GO:0006637">
    <property type="term" value="P:acyl-CoA metabolic process"/>
    <property type="evidence" value="ECO:0007669"/>
    <property type="project" value="InterPro"/>
</dbReference>
<dbReference type="GO" id="GO:0047617">
    <property type="term" value="F:fatty acyl-CoA hydrolase activity"/>
    <property type="evidence" value="ECO:0007669"/>
    <property type="project" value="UniProtKB-EC"/>
</dbReference>
<evidence type="ECO:0000256" key="1">
    <source>
        <dbReference type="ARBA" id="ARBA00006538"/>
    </source>
</evidence>
<feature type="domain" description="Acyl-CoA thioesterase 2 C-terminal" evidence="8">
    <location>
        <begin position="182"/>
        <end position="285"/>
    </location>
</feature>
<dbReference type="SUPFAM" id="SSF54637">
    <property type="entry name" value="Thioesterase/thiol ester dehydrase-isomerase"/>
    <property type="match status" value="2"/>
</dbReference>
<dbReference type="RefSeq" id="WP_194502172.1">
    <property type="nucleotide sequence ID" value="NZ_JADIVZ010000001.1"/>
</dbReference>
<dbReference type="InterPro" id="IPR042171">
    <property type="entry name" value="Acyl-CoA_hotdog"/>
</dbReference>
<evidence type="ECO:0000313" key="10">
    <source>
        <dbReference type="EMBL" id="MBF4161015.1"/>
    </source>
</evidence>
<gene>
    <name evidence="10" type="ORF">ISG29_04885</name>
</gene>
<evidence type="ECO:0000259" key="9">
    <source>
        <dbReference type="Pfam" id="PF13622"/>
    </source>
</evidence>
<dbReference type="InterPro" id="IPR025652">
    <property type="entry name" value="TesB_C"/>
</dbReference>
<dbReference type="CDD" id="cd03444">
    <property type="entry name" value="Thioesterase_II_repeat1"/>
    <property type="match status" value="1"/>
</dbReference>
<dbReference type="InterPro" id="IPR049449">
    <property type="entry name" value="TesB_ACOT8-like_N"/>
</dbReference>
<dbReference type="Proteomes" id="UP000656804">
    <property type="component" value="Unassembled WGS sequence"/>
</dbReference>
<organism evidence="10 11">
    <name type="scientific">Nocardioides acrostichi</name>
    <dbReference type="NCBI Taxonomy" id="2784339"/>
    <lineage>
        <taxon>Bacteria</taxon>
        <taxon>Bacillati</taxon>
        <taxon>Actinomycetota</taxon>
        <taxon>Actinomycetes</taxon>
        <taxon>Propionibacteriales</taxon>
        <taxon>Nocardioidaceae</taxon>
        <taxon>Nocardioides</taxon>
    </lineage>
</organism>
<evidence type="ECO:0000256" key="3">
    <source>
        <dbReference type="ARBA" id="ARBA00022801"/>
    </source>
</evidence>
<comment type="subunit">
    <text evidence="2">Homotetramer.</text>
</comment>
<dbReference type="PANTHER" id="PTHR11066">
    <property type="entry name" value="ACYL-COA THIOESTERASE"/>
    <property type="match status" value="1"/>
</dbReference>
<dbReference type="Gene3D" id="2.40.160.210">
    <property type="entry name" value="Acyl-CoA thioesterase, double hotdog domain"/>
    <property type="match status" value="1"/>
</dbReference>
<keyword evidence="4" id="KW-0443">Lipid metabolism</keyword>
<dbReference type="PANTHER" id="PTHR11066:SF34">
    <property type="entry name" value="ACYL-COENZYME A THIOESTERASE 8"/>
    <property type="match status" value="1"/>
</dbReference>
<evidence type="ECO:0000256" key="5">
    <source>
        <dbReference type="ARBA" id="ARBA00050943"/>
    </source>
</evidence>
<evidence type="ECO:0000256" key="4">
    <source>
        <dbReference type="ARBA" id="ARBA00023098"/>
    </source>
</evidence>
<comment type="caution">
    <text evidence="10">The sequence shown here is derived from an EMBL/GenBank/DDBJ whole genome shotgun (WGS) entry which is preliminary data.</text>
</comment>
<feature type="domain" description="Acyl-CoA thioesterase-like N-terminal HotDog" evidence="9">
    <location>
        <begin position="37"/>
        <end position="114"/>
    </location>
</feature>
<protein>
    <recommendedName>
        <fullName evidence="6">Acyl-CoA thioesterase 2</fullName>
    </recommendedName>
    <alternativeName>
        <fullName evidence="7">Thioesterase II</fullName>
    </alternativeName>
</protein>
<evidence type="ECO:0000256" key="2">
    <source>
        <dbReference type="ARBA" id="ARBA00011881"/>
    </source>
</evidence>
<dbReference type="InterPro" id="IPR029069">
    <property type="entry name" value="HotDog_dom_sf"/>
</dbReference>
<dbReference type="FunFam" id="2.40.160.210:FF:000001">
    <property type="entry name" value="Acyl-CoA thioesterase II"/>
    <property type="match status" value="1"/>
</dbReference>
<dbReference type="EMBL" id="JADIVZ010000001">
    <property type="protein sequence ID" value="MBF4161015.1"/>
    <property type="molecule type" value="Genomic_DNA"/>
</dbReference>
<comment type="similarity">
    <text evidence="1">Belongs to the C/M/P thioester hydrolase family.</text>
</comment>
<dbReference type="InterPro" id="IPR003703">
    <property type="entry name" value="Acyl_CoA_thio"/>
</dbReference>
<dbReference type="AlphaFoldDB" id="A0A930Y591"/>